<name>A0A101M235_PICGL</name>
<dbReference type="AlphaFoldDB" id="A0A101M235"/>
<geneLocation type="mitochondrion" evidence="1"/>
<comment type="caution">
    <text evidence="1">The sequence shown here is derived from an EMBL/GenBank/DDBJ whole genome shotgun (WGS) entry which is preliminary data.</text>
</comment>
<gene>
    <name evidence="1" type="ORF">ABT39_MTgene2726</name>
</gene>
<organism evidence="1">
    <name type="scientific">Picea glauca</name>
    <name type="common">White spruce</name>
    <name type="synonym">Pinus glauca</name>
    <dbReference type="NCBI Taxonomy" id="3330"/>
    <lineage>
        <taxon>Eukaryota</taxon>
        <taxon>Viridiplantae</taxon>
        <taxon>Streptophyta</taxon>
        <taxon>Embryophyta</taxon>
        <taxon>Tracheophyta</taxon>
        <taxon>Spermatophyta</taxon>
        <taxon>Pinopsida</taxon>
        <taxon>Pinidae</taxon>
        <taxon>Conifers I</taxon>
        <taxon>Pinales</taxon>
        <taxon>Pinaceae</taxon>
        <taxon>Picea</taxon>
    </lineage>
</organism>
<sequence>MSLSCPAVDNLPKDTPLSNGPPACLWPMLYAMIDGPPASNYSTITLLYSPVTSLSLSSLVSYSFRAFAFGFRFQTKLVGNERRLIEMALQGEQQLGIT</sequence>
<proteinExistence type="predicted"/>
<dbReference type="EMBL" id="LKAM01000002">
    <property type="protein sequence ID" value="KUM49502.1"/>
    <property type="molecule type" value="Genomic_DNA"/>
</dbReference>
<evidence type="ECO:0000313" key="1">
    <source>
        <dbReference type="EMBL" id="KUM49502.1"/>
    </source>
</evidence>
<protein>
    <submittedName>
        <fullName evidence="1">Uncharacterized protein</fullName>
    </submittedName>
</protein>
<keyword evidence="1" id="KW-0496">Mitochondrion</keyword>
<accession>A0A101M235</accession>
<reference evidence="1" key="1">
    <citation type="journal article" date="2015" name="Genome Biol. Evol.">
        <title>Organellar Genomes of White Spruce (Picea glauca): Assembly and Annotation.</title>
        <authorList>
            <person name="Jackman S.D."/>
            <person name="Warren R.L."/>
            <person name="Gibb E.A."/>
            <person name="Vandervalk B.P."/>
            <person name="Mohamadi H."/>
            <person name="Chu J."/>
            <person name="Raymond A."/>
            <person name="Pleasance S."/>
            <person name="Coope R."/>
            <person name="Wildung M.R."/>
            <person name="Ritland C.E."/>
            <person name="Bousquet J."/>
            <person name="Jones S.J."/>
            <person name="Bohlmann J."/>
            <person name="Birol I."/>
        </authorList>
    </citation>
    <scope>NUCLEOTIDE SEQUENCE [LARGE SCALE GENOMIC DNA]</scope>
    <source>
        <tissue evidence="1">Flushing bud</tissue>
    </source>
</reference>